<keyword evidence="4" id="KW-1185">Reference proteome</keyword>
<sequence>MTEYFTEDTDRSVLGDNDIMSQLFPQPSSASSHSDTMYGTTLAHHSPHLPNISAGGSPDFYGSPHLTPLYGQPTYWNSLQQNPNQADFSYPRYSLPSVTMAPLQSIPKSPQYLNSYPSISRSSSTSSNGTYHLATSGDYTRVYRRSVSPSTPDLRAYGYQNEDGSWTCAYPGCASKAVFTRGCDLRKHHKRHTKSYFCSHESCPQSTGGGFSSKKDLARHMASHQPSIVCEWDGCERVFSRVDNMRDHVKRIHMKSIRGEVRNRVNSA</sequence>
<dbReference type="GeneID" id="54486294"/>
<name>A0A6A6WFE3_9PEZI</name>
<keyword evidence="1" id="KW-0479">Metal-binding</keyword>
<reference evidence="3" key="1">
    <citation type="journal article" date="2020" name="Stud. Mycol.">
        <title>101 Dothideomycetes genomes: a test case for predicting lifestyles and emergence of pathogens.</title>
        <authorList>
            <person name="Haridas S."/>
            <person name="Albert R."/>
            <person name="Binder M."/>
            <person name="Bloem J."/>
            <person name="Labutti K."/>
            <person name="Salamov A."/>
            <person name="Andreopoulos B."/>
            <person name="Baker S."/>
            <person name="Barry K."/>
            <person name="Bills G."/>
            <person name="Bluhm B."/>
            <person name="Cannon C."/>
            <person name="Castanera R."/>
            <person name="Culley D."/>
            <person name="Daum C."/>
            <person name="Ezra D."/>
            <person name="Gonzalez J."/>
            <person name="Henrissat B."/>
            <person name="Kuo A."/>
            <person name="Liang C."/>
            <person name="Lipzen A."/>
            <person name="Lutzoni F."/>
            <person name="Magnuson J."/>
            <person name="Mondo S."/>
            <person name="Nolan M."/>
            <person name="Ohm R."/>
            <person name="Pangilinan J."/>
            <person name="Park H.-J."/>
            <person name="Ramirez L."/>
            <person name="Alfaro M."/>
            <person name="Sun H."/>
            <person name="Tritt A."/>
            <person name="Yoshinaga Y."/>
            <person name="Zwiers L.-H."/>
            <person name="Turgeon B."/>
            <person name="Goodwin S."/>
            <person name="Spatafora J."/>
            <person name="Crous P."/>
            <person name="Grigoriev I."/>
        </authorList>
    </citation>
    <scope>NUCLEOTIDE SEQUENCE</scope>
    <source>
        <strain evidence="3">CBS 121739</strain>
    </source>
</reference>
<dbReference type="PANTHER" id="PTHR46179:SF19">
    <property type="entry name" value="C2H2 FINGER DOMAIN TRANSCRIPTION FACTOR (EUROFUNG)-RELATED"/>
    <property type="match status" value="1"/>
</dbReference>
<dbReference type="GO" id="GO:0005634">
    <property type="term" value="C:nucleus"/>
    <property type="evidence" value="ECO:0007669"/>
    <property type="project" value="TreeGrafter"/>
</dbReference>
<keyword evidence="1" id="KW-0863">Zinc-finger</keyword>
<evidence type="ECO:0000313" key="4">
    <source>
        <dbReference type="Proteomes" id="UP000799437"/>
    </source>
</evidence>
<dbReference type="RefSeq" id="XP_033603330.1">
    <property type="nucleotide sequence ID" value="XM_033745240.1"/>
</dbReference>
<dbReference type="Gene3D" id="3.30.160.60">
    <property type="entry name" value="Classic Zinc Finger"/>
    <property type="match status" value="1"/>
</dbReference>
<dbReference type="SUPFAM" id="SSF57667">
    <property type="entry name" value="beta-beta-alpha zinc fingers"/>
    <property type="match status" value="1"/>
</dbReference>
<dbReference type="GO" id="GO:0008270">
    <property type="term" value="F:zinc ion binding"/>
    <property type="evidence" value="ECO:0007669"/>
    <property type="project" value="UniProtKB-KW"/>
</dbReference>
<protein>
    <recommendedName>
        <fullName evidence="2">C2H2-type domain-containing protein</fullName>
    </recommendedName>
</protein>
<dbReference type="AlphaFoldDB" id="A0A6A6WFE3"/>
<dbReference type="EMBL" id="ML996567">
    <property type="protein sequence ID" value="KAF2760879.1"/>
    <property type="molecule type" value="Genomic_DNA"/>
</dbReference>
<organism evidence="3 4">
    <name type="scientific">Pseudovirgaria hyperparasitica</name>
    <dbReference type="NCBI Taxonomy" id="470096"/>
    <lineage>
        <taxon>Eukaryota</taxon>
        <taxon>Fungi</taxon>
        <taxon>Dikarya</taxon>
        <taxon>Ascomycota</taxon>
        <taxon>Pezizomycotina</taxon>
        <taxon>Dothideomycetes</taxon>
        <taxon>Dothideomycetes incertae sedis</taxon>
        <taxon>Acrospermales</taxon>
        <taxon>Acrospermaceae</taxon>
        <taxon>Pseudovirgaria</taxon>
    </lineage>
</organism>
<dbReference type="InterPro" id="IPR051061">
    <property type="entry name" value="Zinc_finger_trans_reg"/>
</dbReference>
<dbReference type="PANTHER" id="PTHR46179">
    <property type="entry name" value="ZINC FINGER PROTEIN"/>
    <property type="match status" value="1"/>
</dbReference>
<evidence type="ECO:0000256" key="1">
    <source>
        <dbReference type="PROSITE-ProRule" id="PRU00042"/>
    </source>
</evidence>
<accession>A0A6A6WFE3</accession>
<evidence type="ECO:0000313" key="3">
    <source>
        <dbReference type="EMBL" id="KAF2760879.1"/>
    </source>
</evidence>
<dbReference type="GO" id="GO:0006357">
    <property type="term" value="P:regulation of transcription by RNA polymerase II"/>
    <property type="evidence" value="ECO:0007669"/>
    <property type="project" value="TreeGrafter"/>
</dbReference>
<dbReference type="Proteomes" id="UP000799437">
    <property type="component" value="Unassembled WGS sequence"/>
</dbReference>
<keyword evidence="1" id="KW-0862">Zinc</keyword>
<dbReference type="PROSITE" id="PS00028">
    <property type="entry name" value="ZINC_FINGER_C2H2_1"/>
    <property type="match status" value="1"/>
</dbReference>
<feature type="domain" description="C2H2-type" evidence="2">
    <location>
        <begin position="228"/>
        <end position="253"/>
    </location>
</feature>
<evidence type="ECO:0000259" key="2">
    <source>
        <dbReference type="PROSITE" id="PS50157"/>
    </source>
</evidence>
<dbReference type="InterPro" id="IPR013087">
    <property type="entry name" value="Znf_C2H2_type"/>
</dbReference>
<dbReference type="SMART" id="SM00355">
    <property type="entry name" value="ZnF_C2H2"/>
    <property type="match status" value="3"/>
</dbReference>
<dbReference type="PROSITE" id="PS50157">
    <property type="entry name" value="ZINC_FINGER_C2H2_2"/>
    <property type="match status" value="1"/>
</dbReference>
<gene>
    <name evidence="3" type="ORF">EJ05DRAFT_483317</name>
</gene>
<dbReference type="OrthoDB" id="654211at2759"/>
<proteinExistence type="predicted"/>
<dbReference type="InterPro" id="IPR036236">
    <property type="entry name" value="Znf_C2H2_sf"/>
</dbReference>